<protein>
    <recommendedName>
        <fullName evidence="4">Cornifelin</fullName>
    </recommendedName>
</protein>
<dbReference type="AlphaFoldDB" id="A0A9D4JRL5"/>
<dbReference type="NCBIfam" id="TIGR01571">
    <property type="entry name" value="A_thal_Cys_rich"/>
    <property type="match status" value="1"/>
</dbReference>
<reference evidence="2" key="1">
    <citation type="journal article" date="2019" name="bioRxiv">
        <title>The Genome of the Zebra Mussel, Dreissena polymorpha: A Resource for Invasive Species Research.</title>
        <authorList>
            <person name="McCartney M.A."/>
            <person name="Auch B."/>
            <person name="Kono T."/>
            <person name="Mallez S."/>
            <person name="Zhang Y."/>
            <person name="Obille A."/>
            <person name="Becker A."/>
            <person name="Abrahante J.E."/>
            <person name="Garbe J."/>
            <person name="Badalamenti J.P."/>
            <person name="Herman A."/>
            <person name="Mangelson H."/>
            <person name="Liachko I."/>
            <person name="Sullivan S."/>
            <person name="Sone E.D."/>
            <person name="Koren S."/>
            <person name="Silverstein K.A.T."/>
            <person name="Beckman K.B."/>
            <person name="Gohl D.M."/>
        </authorList>
    </citation>
    <scope>NUCLEOTIDE SEQUENCE</scope>
    <source>
        <strain evidence="2">Duluth1</strain>
        <tissue evidence="2">Whole animal</tissue>
    </source>
</reference>
<dbReference type="OrthoDB" id="1045822at2759"/>
<accession>A0A9D4JRL5</accession>
<proteinExistence type="inferred from homology"/>
<dbReference type="EMBL" id="JAIWYP010000005">
    <property type="protein sequence ID" value="KAH3821751.1"/>
    <property type="molecule type" value="Genomic_DNA"/>
</dbReference>
<dbReference type="Proteomes" id="UP000828390">
    <property type="component" value="Unassembled WGS sequence"/>
</dbReference>
<organism evidence="2 3">
    <name type="scientific">Dreissena polymorpha</name>
    <name type="common">Zebra mussel</name>
    <name type="synonym">Mytilus polymorpha</name>
    <dbReference type="NCBI Taxonomy" id="45954"/>
    <lineage>
        <taxon>Eukaryota</taxon>
        <taxon>Metazoa</taxon>
        <taxon>Spiralia</taxon>
        <taxon>Lophotrochozoa</taxon>
        <taxon>Mollusca</taxon>
        <taxon>Bivalvia</taxon>
        <taxon>Autobranchia</taxon>
        <taxon>Heteroconchia</taxon>
        <taxon>Euheterodonta</taxon>
        <taxon>Imparidentia</taxon>
        <taxon>Neoheterodontei</taxon>
        <taxon>Myida</taxon>
        <taxon>Dreissenoidea</taxon>
        <taxon>Dreissenidae</taxon>
        <taxon>Dreissena</taxon>
    </lineage>
</organism>
<dbReference type="Pfam" id="PF04749">
    <property type="entry name" value="PLAC8"/>
    <property type="match status" value="1"/>
</dbReference>
<keyword evidence="3" id="KW-1185">Reference proteome</keyword>
<evidence type="ECO:0000313" key="2">
    <source>
        <dbReference type="EMBL" id="KAH3821751.1"/>
    </source>
</evidence>
<comment type="similarity">
    <text evidence="1">Belongs to the cornifelin family.</text>
</comment>
<evidence type="ECO:0008006" key="4">
    <source>
        <dbReference type="Google" id="ProtNLM"/>
    </source>
</evidence>
<comment type="caution">
    <text evidence="2">The sequence shown here is derived from an EMBL/GenBank/DDBJ whole genome shotgun (WGS) entry which is preliminary data.</text>
</comment>
<sequence length="146" mass="16205">MAAENDDSVVMTGGSFTTADVVAKQPAGSRSNGSQKIQWRRSVAKSAFDDTLIERDWVAPLFSCKDGKTSNKSLVCCWCYHKYMLAMRLGETPFLCFMPCSAFGLRVKVRTQFALKGSMVGDLFTSFFCEPCTVCQMTRELDHVGL</sequence>
<name>A0A9D4JRL5_DREPO</name>
<evidence type="ECO:0000313" key="3">
    <source>
        <dbReference type="Proteomes" id="UP000828390"/>
    </source>
</evidence>
<gene>
    <name evidence="2" type="ORF">DPMN_123518</name>
</gene>
<dbReference type="InterPro" id="IPR006461">
    <property type="entry name" value="PLAC_motif_containing"/>
</dbReference>
<reference evidence="2" key="2">
    <citation type="submission" date="2020-11" db="EMBL/GenBank/DDBJ databases">
        <authorList>
            <person name="McCartney M.A."/>
            <person name="Auch B."/>
            <person name="Kono T."/>
            <person name="Mallez S."/>
            <person name="Becker A."/>
            <person name="Gohl D.M."/>
            <person name="Silverstein K.A.T."/>
            <person name="Koren S."/>
            <person name="Bechman K.B."/>
            <person name="Herman A."/>
            <person name="Abrahante J.E."/>
            <person name="Garbe J."/>
        </authorList>
    </citation>
    <scope>NUCLEOTIDE SEQUENCE</scope>
    <source>
        <strain evidence="2">Duluth1</strain>
        <tissue evidence="2">Whole animal</tissue>
    </source>
</reference>
<evidence type="ECO:0000256" key="1">
    <source>
        <dbReference type="ARBA" id="ARBA00009024"/>
    </source>
</evidence>